<evidence type="ECO:0000313" key="16">
    <source>
        <dbReference type="EMBL" id="KIM94214.1"/>
    </source>
</evidence>
<feature type="domain" description="Thiamine pyrophosphate enzyme central" evidence="13">
    <location>
        <begin position="204"/>
        <end position="322"/>
    </location>
</feature>
<dbReference type="FunFam" id="3.40.50.970:FF:000019">
    <property type="entry name" value="Pyruvate decarboxylase isozyme"/>
    <property type="match status" value="1"/>
</dbReference>
<dbReference type="InterPro" id="IPR029061">
    <property type="entry name" value="THDP-binding"/>
</dbReference>
<dbReference type="Gene3D" id="3.40.50.970">
    <property type="match status" value="2"/>
</dbReference>
<dbReference type="GO" id="GO:0005634">
    <property type="term" value="C:nucleus"/>
    <property type="evidence" value="ECO:0007669"/>
    <property type="project" value="TreeGrafter"/>
</dbReference>
<evidence type="ECO:0000256" key="7">
    <source>
        <dbReference type="ARBA" id="ARBA00022793"/>
    </source>
</evidence>
<dbReference type="InterPro" id="IPR047214">
    <property type="entry name" value="TPP_PDC_IPDC"/>
</dbReference>
<dbReference type="InterPro" id="IPR047213">
    <property type="entry name" value="TPP_PYR_PDC_IPDC-like"/>
</dbReference>
<gene>
    <name evidence="16" type="ORF">OIDMADRAFT_136524</name>
</gene>
<dbReference type="InterPro" id="IPR011766">
    <property type="entry name" value="TPP_enzyme_TPP-bd"/>
</dbReference>
<feature type="domain" description="Thiamine pyrophosphate enzyme N-terminal TPP-binding" evidence="15">
    <location>
        <begin position="7"/>
        <end position="112"/>
    </location>
</feature>
<evidence type="ECO:0000256" key="5">
    <source>
        <dbReference type="ARBA" id="ARBA00014422"/>
    </source>
</evidence>
<feature type="domain" description="Thiamine pyrophosphate enzyme TPP-binding" evidence="14">
    <location>
        <begin position="401"/>
        <end position="511"/>
    </location>
</feature>
<dbReference type="SUPFAM" id="SSF52467">
    <property type="entry name" value="DHS-like NAD/FAD-binding domain"/>
    <property type="match status" value="1"/>
</dbReference>
<evidence type="ECO:0000256" key="3">
    <source>
        <dbReference type="ARBA" id="ARBA00007812"/>
    </source>
</evidence>
<reference evidence="16 17" key="1">
    <citation type="submission" date="2014-04" db="EMBL/GenBank/DDBJ databases">
        <authorList>
            <consortium name="DOE Joint Genome Institute"/>
            <person name="Kuo A."/>
            <person name="Martino E."/>
            <person name="Perotto S."/>
            <person name="Kohler A."/>
            <person name="Nagy L.G."/>
            <person name="Floudas D."/>
            <person name="Copeland A."/>
            <person name="Barry K.W."/>
            <person name="Cichocki N."/>
            <person name="Veneault-Fourrey C."/>
            <person name="LaButti K."/>
            <person name="Lindquist E.A."/>
            <person name="Lipzen A."/>
            <person name="Lundell T."/>
            <person name="Morin E."/>
            <person name="Murat C."/>
            <person name="Sun H."/>
            <person name="Tunlid A."/>
            <person name="Henrissat B."/>
            <person name="Grigoriev I.V."/>
            <person name="Hibbett D.S."/>
            <person name="Martin F."/>
            <person name="Nordberg H.P."/>
            <person name="Cantor M.N."/>
            <person name="Hua S.X."/>
        </authorList>
    </citation>
    <scope>NUCLEOTIDE SEQUENCE [LARGE SCALE GENOMIC DNA]</scope>
    <source>
        <strain evidence="16 17">Zn</strain>
    </source>
</reference>
<evidence type="ECO:0000256" key="8">
    <source>
        <dbReference type="ARBA" id="ARBA00022842"/>
    </source>
</evidence>
<dbReference type="Gene3D" id="3.40.50.1220">
    <property type="entry name" value="TPP-binding domain"/>
    <property type="match status" value="1"/>
</dbReference>
<protein>
    <recommendedName>
        <fullName evidence="5">Pyruvate decarboxylase</fullName>
        <ecNumber evidence="4">4.1.1.1</ecNumber>
    </recommendedName>
</protein>
<evidence type="ECO:0000313" key="17">
    <source>
        <dbReference type="Proteomes" id="UP000054321"/>
    </source>
</evidence>
<evidence type="ECO:0000259" key="15">
    <source>
        <dbReference type="Pfam" id="PF02776"/>
    </source>
</evidence>
<sequence>MDRQIPLARYLWTRVRQQGVKSIMGVPGDMNLELLDYIKLVSDLTWVGNANELNAAYAADGYARVKNCPGVLVTTMGVGELSAINGIAGAYTEQVKVIHIVGTTATDTQSQRLMIHHNLGPRPDHRVFEKISSHVRCTYAWLDNAETAPEEIDRVIRECNVQSLPVYIYVPMDFVHTPVSSQRLEMPLEIFPPIDLANEERAVSAILHIISASKHPIVLIDVLTARHNAAADTRELVDALDFPFFATPMGKSIVDETHPRFCGIYNGAISYPGIADVVESSDCVINIGPLLSDSNTGGLSRMLSAEQLIVLESSHCEVRGERFEQVYLSSAIRKITNRVGQVKIPSNSNPVIPIPTLPKDHESTSIVQSWIWKRLGQFTRPYDIVIVESGTAQFGIPDASFPPNTTLISQVYYGSIGYSVGCAIGAGLAQRELSVENTTAAGRLLLVVGDGSLQLTVQEIGTAIKANLSPIIIVINNNGYTIERAIHGPTESYNDITPWRHQFLLEFLGAKNANQCSREVRTKVEMERVLQLLDYISPSSIQLLEVYMAQMDIPWRLRDQISLVQRRNNK</sequence>
<name>A0A0C3GSF3_OIDMZ</name>
<evidence type="ECO:0000256" key="2">
    <source>
        <dbReference type="ARBA" id="ARBA00001964"/>
    </source>
</evidence>
<feature type="binding site" evidence="11">
    <location>
        <position position="477"/>
    </location>
    <ligand>
        <name>Mg(2+)</name>
        <dbReference type="ChEBI" id="CHEBI:18420"/>
    </ligand>
</feature>
<evidence type="ECO:0000259" key="13">
    <source>
        <dbReference type="Pfam" id="PF00205"/>
    </source>
</evidence>
<dbReference type="InterPro" id="IPR029035">
    <property type="entry name" value="DHS-like_NAD/FAD-binding_dom"/>
</dbReference>
<evidence type="ECO:0000259" key="14">
    <source>
        <dbReference type="Pfam" id="PF02775"/>
    </source>
</evidence>
<dbReference type="PIRSF" id="PIRSF036565">
    <property type="entry name" value="Pyruvt_ip_decrb"/>
    <property type="match status" value="1"/>
</dbReference>
<dbReference type="Proteomes" id="UP000054321">
    <property type="component" value="Unassembled WGS sequence"/>
</dbReference>
<dbReference type="Pfam" id="PF00205">
    <property type="entry name" value="TPP_enzyme_M"/>
    <property type="match status" value="1"/>
</dbReference>
<feature type="binding site" evidence="11">
    <location>
        <position position="450"/>
    </location>
    <ligand>
        <name>Mg(2+)</name>
        <dbReference type="ChEBI" id="CHEBI:18420"/>
    </ligand>
</feature>
<evidence type="ECO:0000256" key="10">
    <source>
        <dbReference type="ARBA" id="ARBA00023239"/>
    </source>
</evidence>
<dbReference type="OrthoDB" id="308383at2759"/>
<keyword evidence="6 11" id="KW-0479">Metal-binding</keyword>
<proteinExistence type="inferred from homology"/>
<comment type="cofactor">
    <cofactor evidence="11">
        <name>Mg(2+)</name>
        <dbReference type="ChEBI" id="CHEBI:18420"/>
    </cofactor>
    <text evidence="11">Binds 1 Mg(2+) per subunit.</text>
</comment>
<dbReference type="EMBL" id="KN832891">
    <property type="protein sequence ID" value="KIM94214.1"/>
    <property type="molecule type" value="Genomic_DNA"/>
</dbReference>
<dbReference type="CDD" id="cd02005">
    <property type="entry name" value="TPP_PDC_IPDC"/>
    <property type="match status" value="1"/>
</dbReference>
<evidence type="ECO:0000256" key="12">
    <source>
        <dbReference type="RuleBase" id="RU362132"/>
    </source>
</evidence>
<comment type="cofactor">
    <cofactor evidence="2">
        <name>thiamine diphosphate</name>
        <dbReference type="ChEBI" id="CHEBI:58937"/>
    </cofactor>
</comment>
<dbReference type="SUPFAM" id="SSF52518">
    <property type="entry name" value="Thiamin diphosphate-binding fold (THDP-binding)"/>
    <property type="match status" value="2"/>
</dbReference>
<comment type="catalytic activity">
    <reaction evidence="1">
        <text>a 2-oxocarboxylate + H(+) = an aldehyde + CO2</text>
        <dbReference type="Rhea" id="RHEA:11628"/>
        <dbReference type="ChEBI" id="CHEBI:15378"/>
        <dbReference type="ChEBI" id="CHEBI:16526"/>
        <dbReference type="ChEBI" id="CHEBI:17478"/>
        <dbReference type="ChEBI" id="CHEBI:35179"/>
        <dbReference type="EC" id="4.1.1.1"/>
    </reaction>
</comment>
<dbReference type="GO" id="GO:0004737">
    <property type="term" value="F:pyruvate decarboxylase activity"/>
    <property type="evidence" value="ECO:0007669"/>
    <property type="project" value="UniProtKB-EC"/>
</dbReference>
<dbReference type="PANTHER" id="PTHR43452">
    <property type="entry name" value="PYRUVATE DECARBOXYLASE"/>
    <property type="match status" value="1"/>
</dbReference>
<keyword evidence="8 11" id="KW-0460">Magnesium</keyword>
<evidence type="ECO:0000256" key="6">
    <source>
        <dbReference type="ARBA" id="ARBA00022723"/>
    </source>
</evidence>
<dbReference type="GO" id="GO:0005829">
    <property type="term" value="C:cytosol"/>
    <property type="evidence" value="ECO:0007669"/>
    <property type="project" value="TreeGrafter"/>
</dbReference>
<dbReference type="PANTHER" id="PTHR43452:SF3">
    <property type="entry name" value="TRANSAMINATED AMINO ACID DECARBOXYLASE"/>
    <property type="match status" value="1"/>
</dbReference>
<dbReference type="Pfam" id="PF02776">
    <property type="entry name" value="TPP_enzyme_N"/>
    <property type="match status" value="1"/>
</dbReference>
<dbReference type="HOGENOM" id="CLU_013748_0_2_1"/>
<keyword evidence="9 12" id="KW-0786">Thiamine pyrophosphate</keyword>
<dbReference type="STRING" id="913774.A0A0C3GSF3"/>
<dbReference type="EC" id="4.1.1.1" evidence="4"/>
<dbReference type="GO" id="GO:0030976">
    <property type="term" value="F:thiamine pyrophosphate binding"/>
    <property type="evidence" value="ECO:0007669"/>
    <property type="project" value="InterPro"/>
</dbReference>
<organism evidence="16 17">
    <name type="scientific">Oidiodendron maius (strain Zn)</name>
    <dbReference type="NCBI Taxonomy" id="913774"/>
    <lineage>
        <taxon>Eukaryota</taxon>
        <taxon>Fungi</taxon>
        <taxon>Dikarya</taxon>
        <taxon>Ascomycota</taxon>
        <taxon>Pezizomycotina</taxon>
        <taxon>Leotiomycetes</taxon>
        <taxon>Leotiomycetes incertae sedis</taxon>
        <taxon>Myxotrichaceae</taxon>
        <taxon>Oidiodendron</taxon>
    </lineage>
</organism>
<dbReference type="InterPro" id="IPR012000">
    <property type="entry name" value="Thiamin_PyroP_enz_cen_dom"/>
</dbReference>
<keyword evidence="10" id="KW-0456">Lyase</keyword>
<dbReference type="AlphaFoldDB" id="A0A0C3GSF3"/>
<reference evidence="17" key="2">
    <citation type="submission" date="2015-01" db="EMBL/GenBank/DDBJ databases">
        <title>Evolutionary Origins and Diversification of the Mycorrhizal Mutualists.</title>
        <authorList>
            <consortium name="DOE Joint Genome Institute"/>
            <consortium name="Mycorrhizal Genomics Consortium"/>
            <person name="Kohler A."/>
            <person name="Kuo A."/>
            <person name="Nagy L.G."/>
            <person name="Floudas D."/>
            <person name="Copeland A."/>
            <person name="Barry K.W."/>
            <person name="Cichocki N."/>
            <person name="Veneault-Fourrey C."/>
            <person name="LaButti K."/>
            <person name="Lindquist E.A."/>
            <person name="Lipzen A."/>
            <person name="Lundell T."/>
            <person name="Morin E."/>
            <person name="Murat C."/>
            <person name="Riley R."/>
            <person name="Ohm R."/>
            <person name="Sun H."/>
            <person name="Tunlid A."/>
            <person name="Henrissat B."/>
            <person name="Grigoriev I.V."/>
            <person name="Hibbett D.S."/>
            <person name="Martin F."/>
        </authorList>
    </citation>
    <scope>NUCLEOTIDE SEQUENCE [LARGE SCALE GENOMIC DNA]</scope>
    <source>
        <strain evidence="17">Zn</strain>
    </source>
</reference>
<dbReference type="GO" id="GO:0000949">
    <property type="term" value="P:aromatic amino acid family catabolic process to alcohol via Ehrlich pathway"/>
    <property type="evidence" value="ECO:0007669"/>
    <property type="project" value="TreeGrafter"/>
</dbReference>
<evidence type="ECO:0000256" key="9">
    <source>
        <dbReference type="ARBA" id="ARBA00023052"/>
    </source>
</evidence>
<dbReference type="FunFam" id="3.40.50.970:FF:000024">
    <property type="entry name" value="Pyruvate decarboxylase isozyme"/>
    <property type="match status" value="1"/>
</dbReference>
<accession>A0A0C3GSF3</accession>
<evidence type="ECO:0000256" key="11">
    <source>
        <dbReference type="PIRSR" id="PIRSR036565-2"/>
    </source>
</evidence>
<dbReference type="CDD" id="cd07038">
    <property type="entry name" value="TPP_PYR_PDC_IPDC_like"/>
    <property type="match status" value="1"/>
</dbReference>
<keyword evidence="7" id="KW-0210">Decarboxylase</keyword>
<dbReference type="InterPro" id="IPR012110">
    <property type="entry name" value="PDC/IPDC-like"/>
</dbReference>
<dbReference type="InParanoid" id="A0A0C3GSF3"/>
<dbReference type="GO" id="GO:0000287">
    <property type="term" value="F:magnesium ion binding"/>
    <property type="evidence" value="ECO:0007669"/>
    <property type="project" value="InterPro"/>
</dbReference>
<evidence type="ECO:0000256" key="4">
    <source>
        <dbReference type="ARBA" id="ARBA00013202"/>
    </source>
</evidence>
<dbReference type="InterPro" id="IPR012001">
    <property type="entry name" value="Thiamin_PyroP_enz_TPP-bd_dom"/>
</dbReference>
<keyword evidence="17" id="KW-1185">Reference proteome</keyword>
<feature type="binding site" evidence="11">
    <location>
        <position position="479"/>
    </location>
    <ligand>
        <name>Mg(2+)</name>
        <dbReference type="ChEBI" id="CHEBI:18420"/>
    </ligand>
</feature>
<dbReference type="Pfam" id="PF02775">
    <property type="entry name" value="TPP_enzyme_C"/>
    <property type="match status" value="1"/>
</dbReference>
<evidence type="ECO:0000256" key="1">
    <source>
        <dbReference type="ARBA" id="ARBA00001041"/>
    </source>
</evidence>
<comment type="similarity">
    <text evidence="3 12">Belongs to the TPP enzyme family.</text>
</comment>